<feature type="region of interest" description="Disordered" evidence="1">
    <location>
        <begin position="1"/>
        <end position="22"/>
    </location>
</feature>
<evidence type="ECO:0000313" key="2">
    <source>
        <dbReference type="EMBL" id="KDP24776.1"/>
    </source>
</evidence>
<gene>
    <name evidence="2" type="ORF">JCGZ_25432</name>
</gene>
<keyword evidence="3" id="KW-1185">Reference proteome</keyword>
<feature type="region of interest" description="Disordered" evidence="1">
    <location>
        <begin position="50"/>
        <end position="77"/>
    </location>
</feature>
<dbReference type="Proteomes" id="UP000027138">
    <property type="component" value="Unassembled WGS sequence"/>
</dbReference>
<dbReference type="EMBL" id="KK915067">
    <property type="protein sequence ID" value="KDP24776.1"/>
    <property type="molecule type" value="Genomic_DNA"/>
</dbReference>
<name>A0A067JLD0_JATCU</name>
<dbReference type="AlphaFoldDB" id="A0A067JLD0"/>
<protein>
    <submittedName>
        <fullName evidence="2">Uncharacterized protein</fullName>
    </submittedName>
</protein>
<evidence type="ECO:0000313" key="3">
    <source>
        <dbReference type="Proteomes" id="UP000027138"/>
    </source>
</evidence>
<organism evidence="2 3">
    <name type="scientific">Jatropha curcas</name>
    <name type="common">Barbados nut</name>
    <dbReference type="NCBI Taxonomy" id="180498"/>
    <lineage>
        <taxon>Eukaryota</taxon>
        <taxon>Viridiplantae</taxon>
        <taxon>Streptophyta</taxon>
        <taxon>Embryophyta</taxon>
        <taxon>Tracheophyta</taxon>
        <taxon>Spermatophyta</taxon>
        <taxon>Magnoliopsida</taxon>
        <taxon>eudicotyledons</taxon>
        <taxon>Gunneridae</taxon>
        <taxon>Pentapetalae</taxon>
        <taxon>rosids</taxon>
        <taxon>fabids</taxon>
        <taxon>Malpighiales</taxon>
        <taxon>Euphorbiaceae</taxon>
        <taxon>Crotonoideae</taxon>
        <taxon>Jatropheae</taxon>
        <taxon>Jatropha</taxon>
    </lineage>
</organism>
<proteinExistence type="predicted"/>
<sequence length="152" mass="17090">MAFKQKARKNKEGSSSSAPTRKDLAARYKMAYGGRGTLHTPCQVHFHRRAPGAKNSMATPIRLVNDTTPSPHSSSTEFDPFAEAKELDGGQGVALAQLWAFEKLQVIDPPSDHLMFDYRPRVYVRHRRHLTGETVEDWTTIFQDFTSERGGT</sequence>
<reference evidence="2 3" key="1">
    <citation type="journal article" date="2014" name="PLoS ONE">
        <title>Global Analysis of Gene Expression Profiles in Physic Nut (Jatropha curcas L.) Seedlings Exposed to Salt Stress.</title>
        <authorList>
            <person name="Zhang L."/>
            <person name="Zhang C."/>
            <person name="Wu P."/>
            <person name="Chen Y."/>
            <person name="Li M."/>
            <person name="Jiang H."/>
            <person name="Wu G."/>
        </authorList>
    </citation>
    <scope>NUCLEOTIDE SEQUENCE [LARGE SCALE GENOMIC DNA]</scope>
    <source>
        <strain evidence="3">cv. GZQX0401</strain>
        <tissue evidence="2">Young leaves</tissue>
    </source>
</reference>
<feature type="compositionally biased region" description="Polar residues" evidence="1">
    <location>
        <begin position="65"/>
        <end position="77"/>
    </location>
</feature>
<accession>A0A067JLD0</accession>
<evidence type="ECO:0000256" key="1">
    <source>
        <dbReference type="SAM" id="MobiDB-lite"/>
    </source>
</evidence>